<keyword evidence="2" id="KW-0732">Signal</keyword>
<dbReference type="SUPFAM" id="SSF56112">
    <property type="entry name" value="Protein kinase-like (PK-like)"/>
    <property type="match status" value="1"/>
</dbReference>
<organism evidence="3 4">
    <name type="scientific">Rhodocollybia butyracea</name>
    <dbReference type="NCBI Taxonomy" id="206335"/>
    <lineage>
        <taxon>Eukaryota</taxon>
        <taxon>Fungi</taxon>
        <taxon>Dikarya</taxon>
        <taxon>Basidiomycota</taxon>
        <taxon>Agaricomycotina</taxon>
        <taxon>Agaricomycetes</taxon>
        <taxon>Agaricomycetidae</taxon>
        <taxon>Agaricales</taxon>
        <taxon>Marasmiineae</taxon>
        <taxon>Omphalotaceae</taxon>
        <taxon>Rhodocollybia</taxon>
    </lineage>
</organism>
<proteinExistence type="predicted"/>
<dbReference type="AlphaFoldDB" id="A0A9P5PG46"/>
<dbReference type="Proteomes" id="UP000772434">
    <property type="component" value="Unassembled WGS sequence"/>
</dbReference>
<accession>A0A9P5PG46</accession>
<dbReference type="EMBL" id="JADNRY010000150">
    <property type="protein sequence ID" value="KAF9063233.1"/>
    <property type="molecule type" value="Genomic_DNA"/>
</dbReference>
<evidence type="ECO:0000313" key="4">
    <source>
        <dbReference type="Proteomes" id="UP000772434"/>
    </source>
</evidence>
<comment type="caution">
    <text evidence="3">The sequence shown here is derived from an EMBL/GenBank/DDBJ whole genome shotgun (WGS) entry which is preliminary data.</text>
</comment>
<evidence type="ECO:0000256" key="2">
    <source>
        <dbReference type="SAM" id="SignalP"/>
    </source>
</evidence>
<feature type="chain" id="PRO_5040176692" description="Protein kinase domain-containing protein" evidence="2">
    <location>
        <begin position="24"/>
        <end position="233"/>
    </location>
</feature>
<feature type="signal peptide" evidence="2">
    <location>
        <begin position="1"/>
        <end position="23"/>
    </location>
</feature>
<feature type="compositionally biased region" description="Low complexity" evidence="1">
    <location>
        <begin position="206"/>
        <end position="217"/>
    </location>
</feature>
<reference evidence="3" key="1">
    <citation type="submission" date="2020-11" db="EMBL/GenBank/DDBJ databases">
        <authorList>
            <consortium name="DOE Joint Genome Institute"/>
            <person name="Ahrendt S."/>
            <person name="Riley R."/>
            <person name="Andreopoulos W."/>
            <person name="Labutti K."/>
            <person name="Pangilinan J."/>
            <person name="Ruiz-Duenas F.J."/>
            <person name="Barrasa J.M."/>
            <person name="Sanchez-Garcia M."/>
            <person name="Camarero S."/>
            <person name="Miyauchi S."/>
            <person name="Serrano A."/>
            <person name="Linde D."/>
            <person name="Babiker R."/>
            <person name="Drula E."/>
            <person name="Ayuso-Fernandez I."/>
            <person name="Pacheco R."/>
            <person name="Padilla G."/>
            <person name="Ferreira P."/>
            <person name="Barriuso J."/>
            <person name="Kellner H."/>
            <person name="Castanera R."/>
            <person name="Alfaro M."/>
            <person name="Ramirez L."/>
            <person name="Pisabarro A.G."/>
            <person name="Kuo A."/>
            <person name="Tritt A."/>
            <person name="Lipzen A."/>
            <person name="He G."/>
            <person name="Yan M."/>
            <person name="Ng V."/>
            <person name="Cullen D."/>
            <person name="Martin F."/>
            <person name="Rosso M.-N."/>
            <person name="Henrissat B."/>
            <person name="Hibbett D."/>
            <person name="Martinez A.T."/>
            <person name="Grigoriev I.V."/>
        </authorList>
    </citation>
    <scope>NUCLEOTIDE SEQUENCE</scope>
    <source>
        <strain evidence="3">AH 40177</strain>
    </source>
</reference>
<evidence type="ECO:0000256" key="1">
    <source>
        <dbReference type="SAM" id="MobiDB-lite"/>
    </source>
</evidence>
<keyword evidence="4" id="KW-1185">Reference proteome</keyword>
<evidence type="ECO:0000313" key="3">
    <source>
        <dbReference type="EMBL" id="KAF9063233.1"/>
    </source>
</evidence>
<dbReference type="OrthoDB" id="3055424at2759"/>
<dbReference type="InterPro" id="IPR011009">
    <property type="entry name" value="Kinase-like_dom_sf"/>
</dbReference>
<evidence type="ECO:0008006" key="5">
    <source>
        <dbReference type="Google" id="ProtNLM"/>
    </source>
</evidence>
<sequence length="233" mass="25524">MRFPSTVTISLFVLSTLLPTIYAAPCQTDCSRLQRRATFTIDGKVAVTGAELTPPGHDKSTVYRLASWDGKANPGYVIKIYKKGALKQVEIEGLKLVDQFVAVDEKEKAIVMHEAEGVTLKKLLEGHPSGGAEILKKWKPKIAAEAARIAKAHGIYHIDLNKDKIVIDTKTSKITLVDWEHYYLRGHPGFKEDAASIQRDLDVVLSTPSSPASSTGSKKSHKSNKSTGSKKKD</sequence>
<protein>
    <recommendedName>
        <fullName evidence="5">Protein kinase domain-containing protein</fullName>
    </recommendedName>
</protein>
<feature type="compositionally biased region" description="Basic residues" evidence="1">
    <location>
        <begin position="218"/>
        <end position="233"/>
    </location>
</feature>
<feature type="region of interest" description="Disordered" evidence="1">
    <location>
        <begin position="205"/>
        <end position="233"/>
    </location>
</feature>
<name>A0A9P5PG46_9AGAR</name>
<gene>
    <name evidence="3" type="ORF">BDP27DRAFT_1451345</name>
</gene>